<reference evidence="10 11" key="1">
    <citation type="submission" date="2019-06" db="EMBL/GenBank/DDBJ databases">
        <title>New taxonomy in bacterial strain CC-CFT640, isolated from vineyard.</title>
        <authorList>
            <person name="Lin S.-Y."/>
            <person name="Tsai C.-F."/>
            <person name="Young C.-C."/>
        </authorList>
    </citation>
    <scope>NUCLEOTIDE SEQUENCE [LARGE SCALE GENOMIC DNA]</scope>
    <source>
        <strain evidence="10 11">CC-CFT640</strain>
    </source>
</reference>
<feature type="domain" description="Histidine kinase" evidence="9">
    <location>
        <begin position="101"/>
        <end position="297"/>
    </location>
</feature>
<comment type="catalytic activity">
    <reaction evidence="1">
        <text>ATP + protein L-histidine = ADP + protein N-phospho-L-histidine.</text>
        <dbReference type="EC" id="2.7.13.3"/>
    </reaction>
</comment>
<dbReference type="Gene3D" id="3.30.450.20">
    <property type="entry name" value="PAS domain"/>
    <property type="match status" value="1"/>
</dbReference>
<keyword evidence="8" id="KW-0472">Membrane</keyword>
<dbReference type="PANTHER" id="PTHR41523">
    <property type="entry name" value="TWO-COMPONENT SYSTEM SENSOR PROTEIN"/>
    <property type="match status" value="1"/>
</dbReference>
<dbReference type="EMBL" id="VDUZ01000026">
    <property type="protein sequence ID" value="TXL73320.1"/>
    <property type="molecule type" value="Genomic_DNA"/>
</dbReference>
<dbReference type="Proteomes" id="UP000321638">
    <property type="component" value="Unassembled WGS sequence"/>
</dbReference>
<evidence type="ECO:0000256" key="5">
    <source>
        <dbReference type="ARBA" id="ARBA00022741"/>
    </source>
</evidence>
<keyword evidence="8" id="KW-0812">Transmembrane</keyword>
<evidence type="ECO:0000256" key="3">
    <source>
        <dbReference type="ARBA" id="ARBA00022553"/>
    </source>
</evidence>
<dbReference type="InterPro" id="IPR005467">
    <property type="entry name" value="His_kinase_dom"/>
</dbReference>
<dbReference type="EC" id="2.7.13.3" evidence="2"/>
<evidence type="ECO:0000256" key="7">
    <source>
        <dbReference type="ARBA" id="ARBA00022840"/>
    </source>
</evidence>
<dbReference type="RefSeq" id="WP_147849090.1">
    <property type="nucleotide sequence ID" value="NZ_VDUZ01000026.1"/>
</dbReference>
<keyword evidence="3" id="KW-0597">Phosphoprotein</keyword>
<keyword evidence="8" id="KW-1133">Transmembrane helix</keyword>
<keyword evidence="7" id="KW-0067">ATP-binding</keyword>
<dbReference type="PROSITE" id="PS50109">
    <property type="entry name" value="HIS_KIN"/>
    <property type="match status" value="1"/>
</dbReference>
<accession>A0A5C8PHM4</accession>
<keyword evidence="5" id="KW-0547">Nucleotide-binding</keyword>
<dbReference type="SMART" id="SM00387">
    <property type="entry name" value="HATPase_c"/>
    <property type="match status" value="1"/>
</dbReference>
<evidence type="ECO:0000259" key="9">
    <source>
        <dbReference type="PROSITE" id="PS50109"/>
    </source>
</evidence>
<evidence type="ECO:0000256" key="2">
    <source>
        <dbReference type="ARBA" id="ARBA00012438"/>
    </source>
</evidence>
<keyword evidence="4" id="KW-0808">Transferase</keyword>
<dbReference type="OrthoDB" id="9767435at2"/>
<gene>
    <name evidence="10" type="ORF">FHP25_21795</name>
</gene>
<proteinExistence type="predicted"/>
<name>A0A5C8PHM4_9HYPH</name>
<evidence type="ECO:0000256" key="1">
    <source>
        <dbReference type="ARBA" id="ARBA00000085"/>
    </source>
</evidence>
<keyword evidence="11" id="KW-1185">Reference proteome</keyword>
<dbReference type="Pfam" id="PF02518">
    <property type="entry name" value="HATPase_c"/>
    <property type="match status" value="1"/>
</dbReference>
<dbReference type="InterPro" id="IPR003594">
    <property type="entry name" value="HATPase_dom"/>
</dbReference>
<evidence type="ECO:0000256" key="8">
    <source>
        <dbReference type="SAM" id="Phobius"/>
    </source>
</evidence>
<evidence type="ECO:0000313" key="10">
    <source>
        <dbReference type="EMBL" id="TXL73320.1"/>
    </source>
</evidence>
<dbReference type="Gene3D" id="3.30.565.10">
    <property type="entry name" value="Histidine kinase-like ATPase, C-terminal domain"/>
    <property type="match status" value="1"/>
</dbReference>
<organism evidence="10 11">
    <name type="scientific">Vineibacter terrae</name>
    <dbReference type="NCBI Taxonomy" id="2586908"/>
    <lineage>
        <taxon>Bacteria</taxon>
        <taxon>Pseudomonadati</taxon>
        <taxon>Pseudomonadota</taxon>
        <taxon>Alphaproteobacteria</taxon>
        <taxon>Hyphomicrobiales</taxon>
        <taxon>Vineibacter</taxon>
    </lineage>
</organism>
<feature type="transmembrane region" description="Helical" evidence="8">
    <location>
        <begin position="32"/>
        <end position="51"/>
    </location>
</feature>
<dbReference type="PANTHER" id="PTHR41523:SF8">
    <property type="entry name" value="ETHYLENE RESPONSE SENSOR PROTEIN"/>
    <property type="match status" value="1"/>
</dbReference>
<dbReference type="SUPFAM" id="SSF55874">
    <property type="entry name" value="ATPase domain of HSP90 chaperone/DNA topoisomerase II/histidine kinase"/>
    <property type="match status" value="1"/>
</dbReference>
<dbReference type="InterPro" id="IPR036890">
    <property type="entry name" value="HATPase_C_sf"/>
</dbReference>
<dbReference type="Pfam" id="PF07568">
    <property type="entry name" value="HisKA_2"/>
    <property type="match status" value="1"/>
</dbReference>
<evidence type="ECO:0000256" key="4">
    <source>
        <dbReference type="ARBA" id="ARBA00022679"/>
    </source>
</evidence>
<evidence type="ECO:0000256" key="6">
    <source>
        <dbReference type="ARBA" id="ARBA00022777"/>
    </source>
</evidence>
<dbReference type="AlphaFoldDB" id="A0A5C8PHM4"/>
<protein>
    <recommendedName>
        <fullName evidence="2">histidine kinase</fullName>
        <ecNumber evidence="2">2.7.13.3</ecNumber>
    </recommendedName>
</protein>
<dbReference type="GO" id="GO:0005524">
    <property type="term" value="F:ATP binding"/>
    <property type="evidence" value="ECO:0007669"/>
    <property type="project" value="UniProtKB-KW"/>
</dbReference>
<dbReference type="InterPro" id="IPR011495">
    <property type="entry name" value="Sig_transdc_His_kin_sub2_dim/P"/>
</dbReference>
<comment type="caution">
    <text evidence="10">The sequence shown here is derived from an EMBL/GenBank/DDBJ whole genome shotgun (WGS) entry which is preliminary data.</text>
</comment>
<evidence type="ECO:0000313" key="11">
    <source>
        <dbReference type="Proteomes" id="UP000321638"/>
    </source>
</evidence>
<dbReference type="GO" id="GO:0004673">
    <property type="term" value="F:protein histidine kinase activity"/>
    <property type="evidence" value="ECO:0007669"/>
    <property type="project" value="UniProtKB-EC"/>
</dbReference>
<keyword evidence="6 10" id="KW-0418">Kinase</keyword>
<sequence>MTLRARLFLLTAAALAPGLVLALLTVVASWPGAILAVLVYAAALAVFCIVIDRWCRTAPAAAAPAAPAPSAPPEAAPSPPAPVAMQALQADLAQRDALLRELHHRVKNNLQMISSLLSLQAGRIRSPRIRRVFAGAQNRVLTMSLLHRHLYERTNWTQVDFQAFLNDLVRHLSVGDSAPAGPGVRFTVSAPVMAVGPDVAIPVGLIVTEAVSNALAHAFADVAEPRVTIQVIDRDGQFELLIEDDGVGIADGDDDLADGGLGFTLLRGLSAQLGGEASVSRRAEGGTSVRVRFPNPVPAPDVSAAADR</sequence>